<dbReference type="SUPFAM" id="SSF53474">
    <property type="entry name" value="alpha/beta-Hydrolases"/>
    <property type="match status" value="1"/>
</dbReference>
<proteinExistence type="predicted"/>
<dbReference type="Proteomes" id="UP000094329">
    <property type="component" value="Unassembled WGS sequence"/>
</dbReference>
<dbReference type="InterPro" id="IPR029058">
    <property type="entry name" value="AB_hydrolase_fold"/>
</dbReference>
<dbReference type="RefSeq" id="WP_069312740.1">
    <property type="nucleotide sequence ID" value="NZ_MDTU01000001.1"/>
</dbReference>
<accession>A0ABX3A9Z6</accession>
<dbReference type="PROSITE" id="PS51257">
    <property type="entry name" value="PROKAR_LIPOPROTEIN"/>
    <property type="match status" value="1"/>
</dbReference>
<dbReference type="Gene3D" id="3.40.50.1820">
    <property type="entry name" value="alpha/beta hydrolase"/>
    <property type="match status" value="1"/>
</dbReference>
<dbReference type="EMBL" id="MDTU01000001">
    <property type="protein sequence ID" value="ODN42944.1"/>
    <property type="molecule type" value="Genomic_DNA"/>
</dbReference>
<keyword evidence="2" id="KW-1185">Reference proteome</keyword>
<evidence type="ECO:0000313" key="1">
    <source>
        <dbReference type="EMBL" id="ODN42944.1"/>
    </source>
</evidence>
<sequence length="280" mass="31211">MRYKFRLLKLIILVGISFLLLGCASHLQRAEQKAKTAGFRSELLSTKHFTLISFYRISAGAKAANVYIEGDGLAWLNRYSLSTNPTPRDDLVLELALSDPALNVVYIARPCQYVPFELNPSCTAKYWSSHRFAPEVVNSISDALDLLKIKFPNLHYHLIGYSGGGAVAALLAASRKDVLSLTTLAGNLDHVAVNRHHEVNQMPESLNAIDIAEQLKQLPQRHFVGIKDDIVPMFIAKRFLAKMNSPACSVLIPLAVTHHEGWRDVWPQQSSIHWSCQPMG</sequence>
<protein>
    <recommendedName>
        <fullName evidence="3">Alpha/beta hydrolase</fullName>
    </recommendedName>
</protein>
<name>A0ABX3A9Z6_9GAMM</name>
<organism evidence="1 2">
    <name type="scientific">Piscirickettsia litoralis</name>
    <dbReference type="NCBI Taxonomy" id="1891921"/>
    <lineage>
        <taxon>Bacteria</taxon>
        <taxon>Pseudomonadati</taxon>
        <taxon>Pseudomonadota</taxon>
        <taxon>Gammaproteobacteria</taxon>
        <taxon>Thiotrichales</taxon>
        <taxon>Piscirickettsiaceae</taxon>
        <taxon>Piscirickettsia</taxon>
    </lineage>
</organism>
<evidence type="ECO:0008006" key="3">
    <source>
        <dbReference type="Google" id="ProtNLM"/>
    </source>
</evidence>
<reference evidence="1 2" key="1">
    <citation type="submission" date="2016-08" db="EMBL/GenBank/DDBJ databases">
        <title>Draft genome sequence of Candidatus Piscirickettsia litoralis, from seawater.</title>
        <authorList>
            <person name="Wan X."/>
            <person name="Lee A.J."/>
            <person name="Hou S."/>
            <person name="Donachie S.P."/>
        </authorList>
    </citation>
    <scope>NUCLEOTIDE SEQUENCE [LARGE SCALE GENOMIC DNA]</scope>
    <source>
        <strain evidence="1 2">Y2</strain>
    </source>
</reference>
<comment type="caution">
    <text evidence="1">The sequence shown here is derived from an EMBL/GenBank/DDBJ whole genome shotgun (WGS) entry which is preliminary data.</text>
</comment>
<gene>
    <name evidence="1" type="ORF">BGC07_08445</name>
</gene>
<evidence type="ECO:0000313" key="2">
    <source>
        <dbReference type="Proteomes" id="UP000094329"/>
    </source>
</evidence>